<proteinExistence type="predicted"/>
<keyword evidence="2" id="KW-1185">Reference proteome</keyword>
<reference evidence="1 2" key="1">
    <citation type="submission" date="2024-09" db="EMBL/GenBank/DDBJ databases">
        <title>Paenibacillus zeirhizospherea sp. nov., isolated from surface of the maize (Zea mays) roots in a horticulture field, Hungary.</title>
        <authorList>
            <person name="Marton D."/>
            <person name="Farkas M."/>
            <person name="Bedics A."/>
            <person name="Toth E."/>
            <person name="Tancsics A."/>
            <person name="Boka K."/>
            <person name="Marati G."/>
            <person name="Kriszt B."/>
            <person name="Cserhati M."/>
        </authorList>
    </citation>
    <scope>NUCLEOTIDE SEQUENCE [LARGE SCALE GENOMIC DNA]</scope>
    <source>
        <strain evidence="1 2">JCM 18446</strain>
    </source>
</reference>
<name>A0ABV5CA61_9BACL</name>
<dbReference type="EMBL" id="JBHIRY010000031">
    <property type="protein sequence ID" value="MFB5763227.1"/>
    <property type="molecule type" value="Genomic_DNA"/>
</dbReference>
<accession>A0ABV5CA61</accession>
<dbReference type="Proteomes" id="UP001580430">
    <property type="component" value="Unassembled WGS sequence"/>
</dbReference>
<evidence type="ECO:0000313" key="1">
    <source>
        <dbReference type="EMBL" id="MFB5763227.1"/>
    </source>
</evidence>
<gene>
    <name evidence="1" type="ORF">ACE5LO_22885</name>
</gene>
<protein>
    <recommendedName>
        <fullName evidence="3">DUF3800 domain-containing protein</fullName>
    </recommendedName>
</protein>
<organism evidence="1 2">
    <name type="scientific">Paenibacillus medicaginis</name>
    <dbReference type="NCBI Taxonomy" id="1470560"/>
    <lineage>
        <taxon>Bacteria</taxon>
        <taxon>Bacillati</taxon>
        <taxon>Bacillota</taxon>
        <taxon>Bacilli</taxon>
        <taxon>Bacillales</taxon>
        <taxon>Paenibacillaceae</taxon>
        <taxon>Paenibacillus</taxon>
    </lineage>
</organism>
<evidence type="ECO:0000313" key="2">
    <source>
        <dbReference type="Proteomes" id="UP001580430"/>
    </source>
</evidence>
<sequence>MFTINYKEKRCRLSILKEKKNEYFDLNIFFDESGKRANRPNLMGGLSIPSPLYNSDKFQTWCQKLRDNEVKFHWVGFTGDFRIKTNIADVMQLLSSHGSMLKFNVINYDYSILSTSTSSRKDISQVVYSKFPERLIYGLLRGYAKNLSIDANIFIEEATEYRDIKLHETIKEQLNVQSIYRGEQFKIIGSCLLPKGQEIGLELTDLLLGFVRTIILNENDTKSKSVAAKNTLIIELLKNPDFFSFLSNIRLFEWTRTRELNETDFNNYLQIYLSTHHSKYV</sequence>
<evidence type="ECO:0008006" key="3">
    <source>
        <dbReference type="Google" id="ProtNLM"/>
    </source>
</evidence>
<comment type="caution">
    <text evidence="1">The sequence shown here is derived from an EMBL/GenBank/DDBJ whole genome shotgun (WGS) entry which is preliminary data.</text>
</comment>
<dbReference type="RefSeq" id="WP_375522279.1">
    <property type="nucleotide sequence ID" value="NZ_JBHIRY010000031.1"/>
</dbReference>